<dbReference type="Proteomes" id="UP000727407">
    <property type="component" value="Unassembled WGS sequence"/>
</dbReference>
<dbReference type="InterPro" id="IPR003599">
    <property type="entry name" value="Ig_sub"/>
</dbReference>
<accession>A0A8J4WYI8</accession>
<gene>
    <name evidence="7" type="ORF">DAT39_013250</name>
</gene>
<keyword evidence="2" id="KW-1015">Disulfide bond</keyword>
<keyword evidence="5" id="KW-0472">Membrane</keyword>
<dbReference type="SMART" id="SM00408">
    <property type="entry name" value="IGc2"/>
    <property type="match status" value="3"/>
</dbReference>
<protein>
    <submittedName>
        <fullName evidence="7">Carcinoembryonic antigen-related cell adhesion molecule 1-like</fullName>
    </submittedName>
</protein>
<evidence type="ECO:0000313" key="8">
    <source>
        <dbReference type="Proteomes" id="UP000727407"/>
    </source>
</evidence>
<keyword evidence="1" id="KW-0732">Signal</keyword>
<organism evidence="7 8">
    <name type="scientific">Clarias magur</name>
    <name type="common">Asian catfish</name>
    <name type="synonym">Macropteronotus magur</name>
    <dbReference type="NCBI Taxonomy" id="1594786"/>
    <lineage>
        <taxon>Eukaryota</taxon>
        <taxon>Metazoa</taxon>
        <taxon>Chordata</taxon>
        <taxon>Craniata</taxon>
        <taxon>Vertebrata</taxon>
        <taxon>Euteleostomi</taxon>
        <taxon>Actinopterygii</taxon>
        <taxon>Neopterygii</taxon>
        <taxon>Teleostei</taxon>
        <taxon>Ostariophysi</taxon>
        <taxon>Siluriformes</taxon>
        <taxon>Clariidae</taxon>
        <taxon>Clarias</taxon>
    </lineage>
</organism>
<keyword evidence="5" id="KW-0812">Transmembrane</keyword>
<feature type="transmembrane region" description="Helical" evidence="5">
    <location>
        <begin position="451"/>
        <end position="471"/>
    </location>
</feature>
<evidence type="ECO:0000313" key="7">
    <source>
        <dbReference type="EMBL" id="KAF5897044.1"/>
    </source>
</evidence>
<feature type="domain" description="Ig-like" evidence="6">
    <location>
        <begin position="354"/>
        <end position="433"/>
    </location>
</feature>
<evidence type="ECO:0000256" key="2">
    <source>
        <dbReference type="ARBA" id="ARBA00023157"/>
    </source>
</evidence>
<dbReference type="PANTHER" id="PTHR44337:SF17">
    <property type="entry name" value="CARCINOEMBRYONIC ANTIGEN-RELATED CELL ADHESION MOLECULE 5 ISOFORM X1"/>
    <property type="match status" value="1"/>
</dbReference>
<name>A0A8J4WYI8_CLAMG</name>
<feature type="non-terminal residue" evidence="7">
    <location>
        <position position="478"/>
    </location>
</feature>
<dbReference type="SUPFAM" id="SSF48726">
    <property type="entry name" value="Immunoglobulin"/>
    <property type="match status" value="4"/>
</dbReference>
<keyword evidence="3" id="KW-0325">Glycoprotein</keyword>
<dbReference type="InterPro" id="IPR003598">
    <property type="entry name" value="Ig_sub2"/>
</dbReference>
<dbReference type="InterPro" id="IPR013098">
    <property type="entry name" value="Ig_I-set"/>
</dbReference>
<feature type="domain" description="Ig-like" evidence="6">
    <location>
        <begin position="78"/>
        <end position="167"/>
    </location>
</feature>
<dbReference type="CDD" id="cd00096">
    <property type="entry name" value="Ig"/>
    <property type="match status" value="2"/>
</dbReference>
<evidence type="ECO:0000256" key="4">
    <source>
        <dbReference type="ARBA" id="ARBA00023319"/>
    </source>
</evidence>
<dbReference type="PANTHER" id="PTHR44337">
    <property type="entry name" value="CARCINOEMBRYONIC ANTIGEN-RELATED CELL ADHESION MOLECULE 8"/>
    <property type="match status" value="1"/>
</dbReference>
<dbReference type="InterPro" id="IPR013783">
    <property type="entry name" value="Ig-like_fold"/>
</dbReference>
<sequence length="478" mass="50976">MTWSFEPRDGNSVPVIVVGAQSAKVEAPYVDRVNYHRDTFTLELSALTAADSGAYSVNIVKTDMSLVVGQSALTVLEPVADVNIISSVSEPVEFNSTVTLTCAAKGSALSYSWKNNSVPVVVDGTHITQNGSQLNINGVFRKDLVGPITCTAKNVLESSTSDGFNLTVNYGPELIKKTQDPHMDVLKKGSNLTFTCSATSSPAAEFLWLLNGGTLPQKTSTVVFSNVQVEQSGNYSCMAYNSKTLRYVSSDVSTVSIIEAISGTNITGPNFPLIAGNSTVNLTCTAKAGKADQMQWMKDGQPLSNNQRVMFSADKSTLTMSPVLKDDGGVYKCELKNKISSDAGTYTLMVYYGPENVAIKGSMQGTVGQTLIINCSVASVPPPTFVWKFNDTLMSSETNSCLKLMSLDYKDSGKYTCEATNSMTGLTRSATHNIAVKDAGVQDPEGLSSGAIAGIVIAVLLVLAIIIVCCIKKRRKNT</sequence>
<proteinExistence type="predicted"/>
<keyword evidence="5" id="KW-1133">Transmembrane helix</keyword>
<feature type="domain" description="Ig-like" evidence="6">
    <location>
        <begin position="276"/>
        <end position="349"/>
    </location>
</feature>
<dbReference type="PROSITE" id="PS50835">
    <property type="entry name" value="IG_LIKE"/>
    <property type="match status" value="4"/>
</dbReference>
<comment type="caution">
    <text evidence="7">The sequence shown here is derived from an EMBL/GenBank/DDBJ whole genome shotgun (WGS) entry which is preliminary data.</text>
</comment>
<dbReference type="OrthoDB" id="6353782at2759"/>
<reference evidence="7" key="1">
    <citation type="submission" date="2020-07" db="EMBL/GenBank/DDBJ databases">
        <title>Clarias magur genome sequencing, assembly and annotation.</title>
        <authorList>
            <person name="Kushwaha B."/>
            <person name="Kumar R."/>
            <person name="Das P."/>
            <person name="Joshi C.G."/>
            <person name="Kumar D."/>
            <person name="Nagpure N.S."/>
            <person name="Pandey M."/>
            <person name="Agarwal S."/>
            <person name="Srivastava S."/>
            <person name="Singh M."/>
            <person name="Sahoo L."/>
            <person name="Jayasankar P."/>
            <person name="Meher P.K."/>
            <person name="Koringa P.G."/>
            <person name="Iquebal M.A."/>
            <person name="Das S.P."/>
            <person name="Bit A."/>
            <person name="Patnaik S."/>
            <person name="Patel N."/>
            <person name="Shah T.M."/>
            <person name="Hinsu A."/>
            <person name="Jena J.K."/>
        </authorList>
    </citation>
    <scope>NUCLEOTIDE SEQUENCE</scope>
    <source>
        <strain evidence="7">CIFAMagur01</strain>
        <tissue evidence="7">Testis</tissue>
    </source>
</reference>
<dbReference type="EMBL" id="QNUK01000250">
    <property type="protein sequence ID" value="KAF5897044.1"/>
    <property type="molecule type" value="Genomic_DNA"/>
</dbReference>
<evidence type="ECO:0000256" key="1">
    <source>
        <dbReference type="ARBA" id="ARBA00022729"/>
    </source>
</evidence>
<dbReference type="InterPro" id="IPR052598">
    <property type="entry name" value="IgSF_CEA-related"/>
</dbReference>
<dbReference type="Gene3D" id="2.60.40.10">
    <property type="entry name" value="Immunoglobulins"/>
    <property type="match status" value="5"/>
</dbReference>
<feature type="domain" description="Ig-like" evidence="6">
    <location>
        <begin position="172"/>
        <end position="253"/>
    </location>
</feature>
<evidence type="ECO:0000256" key="5">
    <source>
        <dbReference type="SAM" id="Phobius"/>
    </source>
</evidence>
<dbReference type="Pfam" id="PF07679">
    <property type="entry name" value="I-set"/>
    <property type="match status" value="1"/>
</dbReference>
<dbReference type="SMART" id="SM00409">
    <property type="entry name" value="IG"/>
    <property type="match status" value="5"/>
</dbReference>
<evidence type="ECO:0000259" key="6">
    <source>
        <dbReference type="PROSITE" id="PS50835"/>
    </source>
</evidence>
<keyword evidence="4" id="KW-0393">Immunoglobulin domain</keyword>
<evidence type="ECO:0000256" key="3">
    <source>
        <dbReference type="ARBA" id="ARBA00023180"/>
    </source>
</evidence>
<dbReference type="Pfam" id="PF13927">
    <property type="entry name" value="Ig_3"/>
    <property type="match status" value="3"/>
</dbReference>
<dbReference type="AlphaFoldDB" id="A0A8J4WYI8"/>
<dbReference type="InterPro" id="IPR036179">
    <property type="entry name" value="Ig-like_dom_sf"/>
</dbReference>
<keyword evidence="8" id="KW-1185">Reference proteome</keyword>
<dbReference type="InterPro" id="IPR007110">
    <property type="entry name" value="Ig-like_dom"/>
</dbReference>